<feature type="transmembrane region" description="Helical" evidence="1">
    <location>
        <begin position="7"/>
        <end position="29"/>
    </location>
</feature>
<sequence>MRNNRILFLILGLFFFAIGGLLLVTNLVADEPFHTSFLLMFALTVMCFCLSYLSPHFQQKDERMKLIREKGMFFSVIALMVYLIIFNLGLQIEFFTLAANELLHILTALIICTVFISFVVYSRIY</sequence>
<evidence type="ECO:0000256" key="1">
    <source>
        <dbReference type="SAM" id="Phobius"/>
    </source>
</evidence>
<proteinExistence type="predicted"/>
<keyword evidence="1" id="KW-1133">Transmembrane helix</keyword>
<feature type="transmembrane region" description="Helical" evidence="1">
    <location>
        <begin position="73"/>
        <end position="90"/>
    </location>
</feature>
<evidence type="ECO:0000313" key="3">
    <source>
        <dbReference type="Proteomes" id="UP000682111"/>
    </source>
</evidence>
<keyword evidence="1" id="KW-0472">Membrane</keyword>
<dbReference type="AlphaFoldDB" id="A0A919WKK5"/>
<evidence type="ECO:0008006" key="4">
    <source>
        <dbReference type="Google" id="ProtNLM"/>
    </source>
</evidence>
<accession>A0A919WKK5</accession>
<dbReference type="Proteomes" id="UP000682111">
    <property type="component" value="Unassembled WGS sequence"/>
</dbReference>
<protein>
    <recommendedName>
        <fullName evidence="4">Permease</fullName>
    </recommendedName>
</protein>
<feature type="transmembrane region" description="Helical" evidence="1">
    <location>
        <begin position="35"/>
        <end position="53"/>
    </location>
</feature>
<keyword evidence="3" id="KW-1185">Reference proteome</keyword>
<keyword evidence="1" id="KW-0812">Transmembrane</keyword>
<gene>
    <name evidence="2" type="ORF">J27TS8_34510</name>
</gene>
<evidence type="ECO:0000313" key="2">
    <source>
        <dbReference type="EMBL" id="GIN63458.1"/>
    </source>
</evidence>
<dbReference type="RefSeq" id="WP_212934179.1">
    <property type="nucleotide sequence ID" value="NZ_BORC01000006.1"/>
</dbReference>
<name>A0A919WKK5_9BACI</name>
<feature type="transmembrane region" description="Helical" evidence="1">
    <location>
        <begin position="102"/>
        <end position="121"/>
    </location>
</feature>
<reference evidence="2" key="1">
    <citation type="submission" date="2021-03" db="EMBL/GenBank/DDBJ databases">
        <title>Antimicrobial resistance genes in bacteria isolated from Japanese honey, and their potential for conferring macrolide and lincosamide resistance in the American foulbrood pathogen Paenibacillus larvae.</title>
        <authorList>
            <person name="Okamoto M."/>
            <person name="Kumagai M."/>
            <person name="Kanamori H."/>
            <person name="Takamatsu D."/>
        </authorList>
    </citation>
    <scope>NUCLEOTIDE SEQUENCE</scope>
    <source>
        <strain evidence="2">J27TS8</strain>
    </source>
</reference>
<organism evidence="2 3">
    <name type="scientific">Robertmurraya siralis</name>
    <dbReference type="NCBI Taxonomy" id="77777"/>
    <lineage>
        <taxon>Bacteria</taxon>
        <taxon>Bacillati</taxon>
        <taxon>Bacillota</taxon>
        <taxon>Bacilli</taxon>
        <taxon>Bacillales</taxon>
        <taxon>Bacillaceae</taxon>
        <taxon>Robertmurraya</taxon>
    </lineage>
</organism>
<dbReference type="EMBL" id="BORC01000006">
    <property type="protein sequence ID" value="GIN63458.1"/>
    <property type="molecule type" value="Genomic_DNA"/>
</dbReference>
<comment type="caution">
    <text evidence="2">The sequence shown here is derived from an EMBL/GenBank/DDBJ whole genome shotgun (WGS) entry which is preliminary data.</text>
</comment>